<dbReference type="GO" id="GO:0007165">
    <property type="term" value="P:signal transduction"/>
    <property type="evidence" value="ECO:0007669"/>
    <property type="project" value="InterPro"/>
</dbReference>
<dbReference type="GO" id="GO:0006935">
    <property type="term" value="P:chemotaxis"/>
    <property type="evidence" value="ECO:0007669"/>
    <property type="project" value="InterPro"/>
</dbReference>
<evidence type="ECO:0000313" key="2">
    <source>
        <dbReference type="EMBL" id="NDL69213.1"/>
    </source>
</evidence>
<dbReference type="InterPro" id="IPR036061">
    <property type="entry name" value="CheW-like_dom_sf"/>
</dbReference>
<evidence type="ECO:0000313" key="3">
    <source>
        <dbReference type="Proteomes" id="UP000480312"/>
    </source>
</evidence>
<reference evidence="2 3" key="1">
    <citation type="submission" date="2020-01" db="EMBL/GenBank/DDBJ databases">
        <title>Whole genome sequencing of Halomonas alkaliphila strain LS44.</title>
        <authorList>
            <person name="Kumar S."/>
            <person name="Paul D."/>
            <person name="Shouche Y."/>
            <person name="Suryavanshi M.V."/>
        </authorList>
    </citation>
    <scope>NUCLEOTIDE SEQUENCE [LARGE SCALE GENOMIC DNA]</scope>
    <source>
        <strain evidence="2 3">LS44</strain>
    </source>
</reference>
<dbReference type="AlphaFoldDB" id="A0A7C9P083"/>
<dbReference type="InterPro" id="IPR039315">
    <property type="entry name" value="CheW"/>
</dbReference>
<proteinExistence type="predicted"/>
<dbReference type="SMART" id="SM00260">
    <property type="entry name" value="CheW"/>
    <property type="match status" value="1"/>
</dbReference>
<evidence type="ECO:0000259" key="1">
    <source>
        <dbReference type="PROSITE" id="PS50851"/>
    </source>
</evidence>
<dbReference type="PROSITE" id="PS50851">
    <property type="entry name" value="CHEW"/>
    <property type="match status" value="1"/>
</dbReference>
<dbReference type="PANTHER" id="PTHR22617:SF23">
    <property type="entry name" value="CHEMOTAXIS PROTEIN CHEW"/>
    <property type="match status" value="1"/>
</dbReference>
<name>A0A7C9P083_9GAMM</name>
<dbReference type="SUPFAM" id="SSF50341">
    <property type="entry name" value="CheW-like"/>
    <property type="match status" value="1"/>
</dbReference>
<comment type="caution">
    <text evidence="2">The sequence shown here is derived from an EMBL/GenBank/DDBJ whole genome shotgun (WGS) entry which is preliminary data.</text>
</comment>
<dbReference type="OrthoDB" id="6589374at2"/>
<feature type="domain" description="CheW-like" evidence="1">
    <location>
        <begin position="36"/>
        <end position="197"/>
    </location>
</feature>
<accession>A0A7C9P083</accession>
<dbReference type="GO" id="GO:0005829">
    <property type="term" value="C:cytosol"/>
    <property type="evidence" value="ECO:0007669"/>
    <property type="project" value="TreeGrafter"/>
</dbReference>
<dbReference type="RefSeq" id="WP_162217147.1">
    <property type="nucleotide sequence ID" value="NZ_JAAEHK010000001.1"/>
</dbReference>
<organism evidence="2 3">
    <name type="scientific">Vreelandella alkaliphila</name>
    <dbReference type="NCBI Taxonomy" id="272774"/>
    <lineage>
        <taxon>Bacteria</taxon>
        <taxon>Pseudomonadati</taxon>
        <taxon>Pseudomonadota</taxon>
        <taxon>Gammaproteobacteria</taxon>
        <taxon>Oceanospirillales</taxon>
        <taxon>Halomonadaceae</taxon>
        <taxon>Vreelandella</taxon>
    </lineage>
</organism>
<gene>
    <name evidence="2" type="ORF">GPL32_01660</name>
</gene>
<sequence>MTDYSQQNSETQRISLDEALAHQSDDLSIIDVDEPCQQLVLFRIANQRFALPGSAVNEILSGDQPVYFVPGLPASTEGVIHLRGNIESVITLQALLDLPPTEQTGMLLLVTAAGIRSAIRIDYLDDVCDTPVSALKPAPDTLSSQLKPYVSALWQPETTFDEEVSDATGDNTEVPSAHNRAATVLLNPEALFNAYQQGLG</sequence>
<dbReference type="Gene3D" id="2.30.30.40">
    <property type="entry name" value="SH3 Domains"/>
    <property type="match status" value="1"/>
</dbReference>
<protein>
    <submittedName>
        <fullName evidence="2">Chemotaxis protein CheW</fullName>
    </submittedName>
</protein>
<dbReference type="InterPro" id="IPR002545">
    <property type="entry name" value="CheW-lke_dom"/>
</dbReference>
<dbReference type="Gene3D" id="2.40.50.180">
    <property type="entry name" value="CheA-289, Domain 4"/>
    <property type="match status" value="1"/>
</dbReference>
<dbReference type="Proteomes" id="UP000480312">
    <property type="component" value="Unassembled WGS sequence"/>
</dbReference>
<dbReference type="PANTHER" id="PTHR22617">
    <property type="entry name" value="CHEMOTAXIS SENSOR HISTIDINE KINASE-RELATED"/>
    <property type="match status" value="1"/>
</dbReference>
<dbReference type="EMBL" id="JAAEHK010000001">
    <property type="protein sequence ID" value="NDL69213.1"/>
    <property type="molecule type" value="Genomic_DNA"/>
</dbReference>
<dbReference type="Pfam" id="PF01584">
    <property type="entry name" value="CheW"/>
    <property type="match status" value="1"/>
</dbReference>